<evidence type="ECO:0000259" key="4">
    <source>
        <dbReference type="Pfam" id="PF25944"/>
    </source>
</evidence>
<dbReference type="EMBL" id="JAETXX010000001">
    <property type="protein sequence ID" value="MCF8713821.1"/>
    <property type="molecule type" value="Genomic_DNA"/>
</dbReference>
<dbReference type="PANTHER" id="PTHR30158:SF23">
    <property type="entry name" value="MULTIDRUG RESISTANCE PROTEIN MEXA"/>
    <property type="match status" value="1"/>
</dbReference>
<dbReference type="RefSeq" id="WP_236957780.1">
    <property type="nucleotide sequence ID" value="NZ_JAETXX010000001.1"/>
</dbReference>
<proteinExistence type="inferred from homology"/>
<evidence type="ECO:0000259" key="3">
    <source>
        <dbReference type="Pfam" id="PF25917"/>
    </source>
</evidence>
<evidence type="ECO:0000259" key="5">
    <source>
        <dbReference type="Pfam" id="PF25967"/>
    </source>
</evidence>
<dbReference type="PANTHER" id="PTHR30158">
    <property type="entry name" value="ACRA/E-RELATED COMPONENT OF DRUG EFFLUX TRANSPORTER"/>
    <property type="match status" value="1"/>
</dbReference>
<dbReference type="Pfam" id="PF25944">
    <property type="entry name" value="Beta-barrel_RND"/>
    <property type="match status" value="1"/>
</dbReference>
<sequence length="376" mass="41122">MGSKLYSRIILMGLSVVLLSCGGKKEQDQSQAQKAMPFPTVKVESKEITGYKTYPTSIEGVLNSDVRAKVSGYIKEVLVDEGEKVSKGQTLFRLETESLSQDAQAAQASVNVAQVNVDKLKPLVEKGIISKVQLETAKANLEQAKSNYSSINASIGYATVKSSVDGYVGAIPFRQGTLVSPNDQTPLTTVSDIKQVYAYFSMNEEDYIDYIQNTKGDTRQEKLDNFPEIDLVLANGALYPHKGKIKTVTGQINQNTGTVSFRATFDNPNSLLTNGNSGTIKIPTIYKDQPVISQESTFEQQGQVLVYHVNDENKVSSEVIKISDEIDNLYVVKSGVKVGDVIVAKGVGKLREGMLIAPQEVSYDSIVKPIKTLFRN</sequence>
<dbReference type="Proteomes" id="UP000829517">
    <property type="component" value="Unassembled WGS sequence"/>
</dbReference>
<dbReference type="NCBIfam" id="TIGR01730">
    <property type="entry name" value="RND_mfp"/>
    <property type="match status" value="1"/>
</dbReference>
<name>A0ABS9J072_9FLAO</name>
<evidence type="ECO:0000256" key="2">
    <source>
        <dbReference type="ARBA" id="ARBA00009477"/>
    </source>
</evidence>
<dbReference type="Gene3D" id="2.40.420.20">
    <property type="match status" value="1"/>
</dbReference>
<dbReference type="InterPro" id="IPR058625">
    <property type="entry name" value="MdtA-like_BSH"/>
</dbReference>
<accession>A0ABS9J072</accession>
<dbReference type="Gene3D" id="2.40.50.100">
    <property type="match status" value="1"/>
</dbReference>
<evidence type="ECO:0000256" key="1">
    <source>
        <dbReference type="ARBA" id="ARBA00004196"/>
    </source>
</evidence>
<reference evidence="6 7" key="1">
    <citation type="submission" date="2021-01" db="EMBL/GenBank/DDBJ databases">
        <title>Genome sequencing of Joostella atrarenae M1-2 (= KCTC 23194).</title>
        <authorList>
            <person name="Zakaria M.R."/>
            <person name="Lam M.Q."/>
            <person name="Chong C.S."/>
        </authorList>
    </citation>
    <scope>NUCLEOTIDE SEQUENCE [LARGE SCALE GENOMIC DNA]</scope>
    <source>
        <strain evidence="6 7">M1-2</strain>
    </source>
</reference>
<comment type="similarity">
    <text evidence="2">Belongs to the membrane fusion protein (MFP) (TC 8.A.1) family.</text>
</comment>
<feature type="domain" description="Multidrug resistance protein MdtA-like beta-barrel" evidence="4">
    <location>
        <begin position="198"/>
        <end position="277"/>
    </location>
</feature>
<feature type="domain" description="Multidrug resistance protein MdtA-like barrel-sandwich hybrid" evidence="3">
    <location>
        <begin position="65"/>
        <end position="190"/>
    </location>
</feature>
<comment type="subcellular location">
    <subcellularLocation>
        <location evidence="1">Cell envelope</location>
    </subcellularLocation>
</comment>
<protein>
    <submittedName>
        <fullName evidence="6">Efflux RND transporter periplasmic adaptor subunit</fullName>
    </submittedName>
</protein>
<dbReference type="SUPFAM" id="SSF111369">
    <property type="entry name" value="HlyD-like secretion proteins"/>
    <property type="match status" value="1"/>
</dbReference>
<comment type="caution">
    <text evidence="6">The sequence shown here is derived from an EMBL/GenBank/DDBJ whole genome shotgun (WGS) entry which is preliminary data.</text>
</comment>
<dbReference type="PROSITE" id="PS51257">
    <property type="entry name" value="PROKAR_LIPOPROTEIN"/>
    <property type="match status" value="1"/>
</dbReference>
<dbReference type="Pfam" id="PF25917">
    <property type="entry name" value="BSH_RND"/>
    <property type="match status" value="1"/>
</dbReference>
<dbReference type="Gene3D" id="1.10.287.470">
    <property type="entry name" value="Helix hairpin bin"/>
    <property type="match status" value="1"/>
</dbReference>
<dbReference type="InterPro" id="IPR058627">
    <property type="entry name" value="MdtA-like_C"/>
</dbReference>
<feature type="domain" description="Multidrug resistance protein MdtA-like C-terminal permuted SH3" evidence="5">
    <location>
        <begin position="299"/>
        <end position="348"/>
    </location>
</feature>
<dbReference type="InterPro" id="IPR058626">
    <property type="entry name" value="MdtA-like_b-barrel"/>
</dbReference>
<dbReference type="InterPro" id="IPR006143">
    <property type="entry name" value="RND_pump_MFP"/>
</dbReference>
<evidence type="ECO:0000313" key="7">
    <source>
        <dbReference type="Proteomes" id="UP000829517"/>
    </source>
</evidence>
<evidence type="ECO:0000313" key="6">
    <source>
        <dbReference type="EMBL" id="MCF8713821.1"/>
    </source>
</evidence>
<gene>
    <name evidence="6" type="ORF">JM658_03190</name>
</gene>
<dbReference type="Gene3D" id="2.40.30.170">
    <property type="match status" value="1"/>
</dbReference>
<organism evidence="6 7">
    <name type="scientific">Joostella atrarenae</name>
    <dbReference type="NCBI Taxonomy" id="679257"/>
    <lineage>
        <taxon>Bacteria</taxon>
        <taxon>Pseudomonadati</taxon>
        <taxon>Bacteroidota</taxon>
        <taxon>Flavobacteriia</taxon>
        <taxon>Flavobacteriales</taxon>
        <taxon>Flavobacteriaceae</taxon>
        <taxon>Joostella</taxon>
    </lineage>
</organism>
<keyword evidence="7" id="KW-1185">Reference proteome</keyword>
<dbReference type="Pfam" id="PF25967">
    <property type="entry name" value="RND-MFP_C"/>
    <property type="match status" value="1"/>
</dbReference>